<name>A0ABS9SNF7_9BACT</name>
<evidence type="ECO:0000313" key="3">
    <source>
        <dbReference type="EMBL" id="MCH5599911.1"/>
    </source>
</evidence>
<evidence type="ECO:0000256" key="1">
    <source>
        <dbReference type="SAM" id="SignalP"/>
    </source>
</evidence>
<proteinExistence type="predicted"/>
<dbReference type="Pfam" id="PF12146">
    <property type="entry name" value="Hydrolase_4"/>
    <property type="match status" value="1"/>
</dbReference>
<feature type="chain" id="PRO_5045601680" evidence="1">
    <location>
        <begin position="20"/>
        <end position="311"/>
    </location>
</feature>
<dbReference type="PANTHER" id="PTHR43265:SF1">
    <property type="entry name" value="ESTERASE ESTD"/>
    <property type="match status" value="1"/>
</dbReference>
<dbReference type="PANTHER" id="PTHR43265">
    <property type="entry name" value="ESTERASE ESTD"/>
    <property type="match status" value="1"/>
</dbReference>
<organism evidence="3 4">
    <name type="scientific">Niabella ginsengisoli</name>
    <dbReference type="NCBI Taxonomy" id="522298"/>
    <lineage>
        <taxon>Bacteria</taxon>
        <taxon>Pseudomonadati</taxon>
        <taxon>Bacteroidota</taxon>
        <taxon>Chitinophagia</taxon>
        <taxon>Chitinophagales</taxon>
        <taxon>Chitinophagaceae</taxon>
        <taxon>Niabella</taxon>
    </lineage>
</organism>
<dbReference type="RefSeq" id="WP_240831933.1">
    <property type="nucleotide sequence ID" value="NZ_JAKWBL010000004.1"/>
</dbReference>
<dbReference type="InterPro" id="IPR022742">
    <property type="entry name" value="Hydrolase_4"/>
</dbReference>
<protein>
    <submittedName>
        <fullName evidence="3">Lysophospholipase</fullName>
    </submittedName>
</protein>
<accession>A0ABS9SNF7</accession>
<dbReference type="InterPro" id="IPR053145">
    <property type="entry name" value="AB_hydrolase_Est10"/>
</dbReference>
<feature type="signal peptide" evidence="1">
    <location>
        <begin position="1"/>
        <end position="19"/>
    </location>
</feature>
<dbReference type="Proteomes" id="UP001202248">
    <property type="component" value="Unassembled WGS sequence"/>
</dbReference>
<reference evidence="3 4" key="1">
    <citation type="submission" date="2022-02" db="EMBL/GenBank/DDBJ databases">
        <authorList>
            <person name="Min J."/>
        </authorList>
    </citation>
    <scope>NUCLEOTIDE SEQUENCE [LARGE SCALE GENOMIC DNA]</scope>
    <source>
        <strain evidence="3 4">GR10-1</strain>
    </source>
</reference>
<dbReference type="SUPFAM" id="SSF53474">
    <property type="entry name" value="alpha/beta-Hydrolases"/>
    <property type="match status" value="1"/>
</dbReference>
<gene>
    <name evidence="3" type="ORF">MKP09_19330</name>
</gene>
<dbReference type="EMBL" id="JAKWBL010000004">
    <property type="protein sequence ID" value="MCH5599911.1"/>
    <property type="molecule type" value="Genomic_DNA"/>
</dbReference>
<keyword evidence="4" id="KW-1185">Reference proteome</keyword>
<feature type="domain" description="Serine aminopeptidase S33" evidence="2">
    <location>
        <begin position="71"/>
        <end position="275"/>
    </location>
</feature>
<dbReference type="InterPro" id="IPR029058">
    <property type="entry name" value="AB_hydrolase_fold"/>
</dbReference>
<comment type="caution">
    <text evidence="3">The sequence shown here is derived from an EMBL/GenBank/DDBJ whole genome shotgun (WGS) entry which is preliminary data.</text>
</comment>
<dbReference type="Gene3D" id="3.40.50.1820">
    <property type="entry name" value="alpha/beta hydrolase"/>
    <property type="match status" value="1"/>
</dbReference>
<keyword evidence="1" id="KW-0732">Signal</keyword>
<evidence type="ECO:0000313" key="4">
    <source>
        <dbReference type="Proteomes" id="UP001202248"/>
    </source>
</evidence>
<sequence>MIKTFSLFTALFFYSFLFAQKEEPQILQTATGKLYGTLVVPDGQRSFDLMILQPGSGPTDRKGNNPLGVNADSYLMLANALARNNIATLLIDKRGIAASKEAGKDESKLVFDDYIKDLEDWAVLLKKEKRIKKLILAGHSEGSLIAMRAAQKVSADKYISISGPAKSIDEIITWQLKQQAPALAPAADSLFKRMKNGEKIDSIPPLLYSLFRPSIQPYMTSWMKYDPCKEIKKKKIPALIVQGTNDYQVQQSEAEHLHGCNPKTSLAIINEMNHVLKRSPKDIDGNRATYTNPSLPIVEQLVTEITAFIKE</sequence>
<evidence type="ECO:0000259" key="2">
    <source>
        <dbReference type="Pfam" id="PF12146"/>
    </source>
</evidence>